<dbReference type="InterPro" id="IPR006533">
    <property type="entry name" value="T6SS_Vgr_RhsGE"/>
</dbReference>
<dbReference type="Gene3D" id="2.30.110.50">
    <property type="match status" value="1"/>
</dbReference>
<dbReference type="Pfam" id="PF04717">
    <property type="entry name" value="Phage_base_V"/>
    <property type="match status" value="1"/>
</dbReference>
<dbReference type="EMBL" id="CP008956">
    <property type="protein sequence ID" value="QJP98928.1"/>
    <property type="molecule type" value="Genomic_DNA"/>
</dbReference>
<dbReference type="SUPFAM" id="SSF69279">
    <property type="entry name" value="Phage tail proteins"/>
    <property type="match status" value="2"/>
</dbReference>
<proteinExistence type="inferred from homology"/>
<gene>
    <name evidence="5" type="ORF">C798_01390</name>
</gene>
<dbReference type="Pfam" id="PF05954">
    <property type="entry name" value="Phage_GPD"/>
    <property type="match status" value="1"/>
</dbReference>
<comment type="similarity">
    <text evidence="1">Belongs to the VgrG protein family.</text>
</comment>
<dbReference type="SUPFAM" id="SSF69349">
    <property type="entry name" value="Phage fibre proteins"/>
    <property type="match status" value="1"/>
</dbReference>
<reference evidence="5 6" key="1">
    <citation type="journal article" date="2012" name="J. Bacteriol.">
        <title>Genome sequence of the pathogenic Herbaspirillum seropedicae strain Os34, isolated from rice roots.</title>
        <authorList>
            <person name="Ye W."/>
            <person name="Ye S."/>
            <person name="Liu J."/>
            <person name="Chang S."/>
            <person name="Chen M."/>
            <person name="Zhu B."/>
            <person name="Guo L."/>
            <person name="An Q."/>
        </authorList>
    </citation>
    <scope>NUCLEOTIDE SEQUENCE [LARGE SCALE GENOMIC DNA]</scope>
    <source>
        <strain evidence="5 6">Os34</strain>
    </source>
</reference>
<feature type="domain" description="DUF2345" evidence="3">
    <location>
        <begin position="512"/>
        <end position="659"/>
    </location>
</feature>
<evidence type="ECO:0000259" key="3">
    <source>
        <dbReference type="Pfam" id="PF10106"/>
    </source>
</evidence>
<dbReference type="NCBIfam" id="TIGR01646">
    <property type="entry name" value="vgr_GE"/>
    <property type="match status" value="1"/>
</dbReference>
<accession>A0A6M3ZJS5</accession>
<dbReference type="InterPro" id="IPR037026">
    <property type="entry name" value="Vgr_OB-fold_dom_sf"/>
</dbReference>
<dbReference type="InterPro" id="IPR017847">
    <property type="entry name" value="T6SS_RhsGE_Vgr_subset"/>
</dbReference>
<dbReference type="AlphaFoldDB" id="A0A6M3ZJS5"/>
<evidence type="ECO:0000313" key="5">
    <source>
        <dbReference type="EMBL" id="QJP98928.1"/>
    </source>
</evidence>
<evidence type="ECO:0000313" key="6">
    <source>
        <dbReference type="Proteomes" id="UP000501648"/>
    </source>
</evidence>
<dbReference type="Gene3D" id="2.40.50.230">
    <property type="entry name" value="Gp5 N-terminal domain"/>
    <property type="match status" value="1"/>
</dbReference>
<evidence type="ECO:0000256" key="1">
    <source>
        <dbReference type="ARBA" id="ARBA00005558"/>
    </source>
</evidence>
<evidence type="ECO:0000259" key="2">
    <source>
        <dbReference type="Pfam" id="PF04717"/>
    </source>
</evidence>
<evidence type="ECO:0000259" key="4">
    <source>
        <dbReference type="Pfam" id="PF13296"/>
    </source>
</evidence>
<feature type="domain" description="Putative type VI secretion system Rhs element associated Vgr" evidence="4">
    <location>
        <begin position="374"/>
        <end position="475"/>
    </location>
</feature>
<dbReference type="InterPro" id="IPR006531">
    <property type="entry name" value="Gp5/Vgr_OB"/>
</dbReference>
<name>A0A6M3ZJS5_9BURK</name>
<dbReference type="RefSeq" id="WP_081584660.1">
    <property type="nucleotide sequence ID" value="NZ_CP008956.1"/>
</dbReference>
<feature type="domain" description="Gp5/Type VI secretion system Vgr protein OB-fold" evidence="2">
    <location>
        <begin position="275"/>
        <end position="341"/>
    </location>
</feature>
<protein>
    <submittedName>
        <fullName evidence="5">Type VI secretion system tip protein VgrG</fullName>
    </submittedName>
</protein>
<sequence length="683" mass="75472">MFQDYSIYPRWQWWVSGEEAVFTDACQFDESDFNYLSRRWEAAGWHYFYQHDEQGHTLVIASDSTRVQPIDAGPELRFQAEGGAREEDALSAWSATREIMPSSVALSSFNFKDPWPVWRDAPTLNQQGSTPHIESYEYTGAYGFNNAAAGYEQAKLRMEEMEAIGKFHQGEGNCRFIEPGRYFRLIDHFNHGRRGCGDPGGRDDFLILSVRHKIINNHRLHDKPEQSSYRNWLVCSRRDIPWRPGRNFNSRDTRILAPQTATVVGYSGPDSLCTDEYGRVRVQFHWDREGHHDDGSSAWIRAASAWAGAELGSAAIPRVGSEVIVQWLSGDPDRPIITGALANVRNMPAWSLPSQRALSGWRSRELAPERGNAPGGRGNHLVLDDTHERIQAQLKSDHQCSQLSLGYVTRIARTQGREDARGEGWELVTDAWGVARAARGMLITTEARRNAAGPIKGLDETAQRLNEAQQAQQHHARLAEQCGALDPEQHSDLLAALKQQNEAIAGKQAATAEHPFPELSTPQLVLASPAGIAATTAKSIHLAAQEHTVISTGANVSITANEGFFASLRKTFRVLVEKAGMKLIAVAGNIDIQALSNNIHLLAKLKITQTADQITITAKEQIVINGGGSYARFSGDGIELGTSGDFVVHAANDEFTSPKSINTQWVIPTQGGFDNEGVFLFSA</sequence>
<dbReference type="Pfam" id="PF10106">
    <property type="entry name" value="DUF2345"/>
    <property type="match status" value="1"/>
</dbReference>
<dbReference type="InterPro" id="IPR018769">
    <property type="entry name" value="VgrG2_DUF2345"/>
</dbReference>
<dbReference type="Gene3D" id="3.55.50.10">
    <property type="entry name" value="Baseplate protein-like domains"/>
    <property type="match status" value="1"/>
</dbReference>
<organism evidence="5 6">
    <name type="scientific">Herbaspirillum rubrisubalbicans Os34</name>
    <dbReference type="NCBI Taxonomy" id="1235827"/>
    <lineage>
        <taxon>Bacteria</taxon>
        <taxon>Pseudomonadati</taxon>
        <taxon>Pseudomonadota</taxon>
        <taxon>Betaproteobacteria</taxon>
        <taxon>Burkholderiales</taxon>
        <taxon>Oxalobacteraceae</taxon>
        <taxon>Herbaspirillum</taxon>
    </lineage>
</organism>
<dbReference type="Pfam" id="PF13296">
    <property type="entry name" value="T6SS_Vgr"/>
    <property type="match status" value="1"/>
</dbReference>
<dbReference type="NCBIfam" id="TIGR03361">
    <property type="entry name" value="VI_Rhs_Vgr"/>
    <property type="match status" value="1"/>
</dbReference>
<dbReference type="Proteomes" id="UP000501648">
    <property type="component" value="Chromosome"/>
</dbReference>
<dbReference type="SUPFAM" id="SSF69255">
    <property type="entry name" value="gp5 N-terminal domain-like"/>
    <property type="match status" value="1"/>
</dbReference>
<dbReference type="InterPro" id="IPR028244">
    <property type="entry name" value="T6SS_Rhs_Vgr_dom"/>
</dbReference>